<sequence length="45" mass="5324">MFIDKAQVKRQCRIELDDNSEDVLLENYIATAEQKTIAHLNRNLY</sequence>
<dbReference type="Pfam" id="PF05135">
    <property type="entry name" value="Phage_connect_1"/>
    <property type="match status" value="1"/>
</dbReference>
<reference evidence="2" key="1">
    <citation type="journal article" date="2011" name="Genome Biol. Evol.">
        <title>Massive genomic decay in Serratia symbiotica, a recently evolved symbiont of aphids.</title>
        <authorList>
            <person name="Burke G.R."/>
            <person name="Moran N.A."/>
        </authorList>
    </citation>
    <scope>NUCLEOTIDE SEQUENCE [LARGE SCALE GENOMIC DNA]</scope>
    <source>
        <strain evidence="2">Tucson</strain>
    </source>
</reference>
<name>E9CPX1_9GAMM</name>
<dbReference type="Proteomes" id="UP000013568">
    <property type="component" value="Unassembled WGS sequence"/>
</dbReference>
<organism evidence="1 2">
    <name type="scientific">Serratia symbiotica str. Tucson</name>
    <dbReference type="NCBI Taxonomy" id="914128"/>
    <lineage>
        <taxon>Bacteria</taxon>
        <taxon>Pseudomonadati</taxon>
        <taxon>Pseudomonadota</taxon>
        <taxon>Gammaproteobacteria</taxon>
        <taxon>Enterobacterales</taxon>
        <taxon>Yersiniaceae</taxon>
        <taxon>Serratia</taxon>
        <taxon>Serratia symbiotica</taxon>
    </lineage>
</organism>
<feature type="non-terminal residue" evidence="1">
    <location>
        <position position="45"/>
    </location>
</feature>
<dbReference type="Gene3D" id="1.10.3230.30">
    <property type="entry name" value="Phage gp6-like head-tail connector protein"/>
    <property type="match status" value="1"/>
</dbReference>
<evidence type="ECO:0000313" key="1">
    <source>
        <dbReference type="EMBL" id="EFW11527.1"/>
    </source>
</evidence>
<evidence type="ECO:0008006" key="3">
    <source>
        <dbReference type="Google" id="ProtNLM"/>
    </source>
</evidence>
<dbReference type="AlphaFoldDB" id="E9CPX1"/>
<accession>E9CPX1</accession>
<dbReference type="HOGENOM" id="CLU_3209781_0_0_6"/>
<proteinExistence type="predicted"/>
<dbReference type="EMBL" id="GL636126">
    <property type="protein sequence ID" value="EFW11527.1"/>
    <property type="molecule type" value="Genomic_DNA"/>
</dbReference>
<dbReference type="InterPro" id="IPR006450">
    <property type="entry name" value="Phage_HK97_gp6-like"/>
</dbReference>
<dbReference type="InterPro" id="IPR021146">
    <property type="entry name" value="Phage_gp6-like_head-tail"/>
</dbReference>
<keyword evidence="2" id="KW-1185">Reference proteome</keyword>
<gene>
    <name evidence="1" type="ORF">SSYM_2623</name>
</gene>
<evidence type="ECO:0000313" key="2">
    <source>
        <dbReference type="Proteomes" id="UP000013568"/>
    </source>
</evidence>
<protein>
    <recommendedName>
        <fullName evidence="3">Phage gp6-like head-tail connector protein</fullName>
    </recommendedName>
</protein>
<dbReference type="NCBIfam" id="TIGR01560">
    <property type="entry name" value="put_DNA_pack"/>
    <property type="match status" value="1"/>
</dbReference>